<reference evidence="4 5" key="1">
    <citation type="journal article" date="2013" name="Genome Announc.">
        <title>Draft Genome Sequence for Desulfovibrio africanus Strain PCS.</title>
        <authorList>
            <person name="Brown S.D."/>
            <person name="Utturkar S.M."/>
            <person name="Arkin A.P."/>
            <person name="Deutschbauer A.M."/>
            <person name="Elias D.A."/>
            <person name="Hazen T.C."/>
            <person name="Chakraborty R."/>
        </authorList>
    </citation>
    <scope>NUCLEOTIDE SEQUENCE [LARGE SCALE GENOMIC DNA]</scope>
    <source>
        <strain evidence="4 5">PCS</strain>
    </source>
</reference>
<dbReference type="SMART" id="SM00471">
    <property type="entry name" value="HDc"/>
    <property type="match status" value="1"/>
</dbReference>
<gene>
    <name evidence="4" type="ORF">PCS_00663</name>
</gene>
<feature type="region of interest" description="Disordered" evidence="1">
    <location>
        <begin position="1"/>
        <end position="26"/>
    </location>
</feature>
<sequence>MQDALHSMTTPTDSAQANSGGKNSLSEDRRRILELWSRIRPMSEVVPFQEEVEAADAVLTGAVEYTHHFMDEVRRGKIVDCREALPLVDQLIASATRNQSAVISLAKLKVHDEYTFHHCINVALFSIIFGRSLGLPLEAQRVLGLAGIYHDVGKARIPEDILKKPEQLNEEEYSLIKRHAVEGYRVMRDSAVLHRDVLLAIMQHHERHDGQGYPRGLAGQAISPLARIISLVDVYDALTSNRCYRKASTPTTALGHIYHQQGAHFFPTYVERFIKCIGVFPPGSLVRLTDGSIAVVRSVNPDYSLLPTVSVYLDQRLRRCQPMIIDLAQAQADGLDLGILGCVDPRPLRIDPALLLR</sequence>
<evidence type="ECO:0000256" key="1">
    <source>
        <dbReference type="SAM" id="MobiDB-lite"/>
    </source>
</evidence>
<feature type="domain" description="HD-GYP" evidence="3">
    <location>
        <begin position="93"/>
        <end position="289"/>
    </location>
</feature>
<proteinExistence type="predicted"/>
<evidence type="ECO:0000259" key="3">
    <source>
        <dbReference type="PROSITE" id="PS51832"/>
    </source>
</evidence>
<evidence type="ECO:0000313" key="4">
    <source>
        <dbReference type="EMBL" id="EMG39021.1"/>
    </source>
</evidence>
<dbReference type="PROSITE" id="PS51832">
    <property type="entry name" value="HD_GYP"/>
    <property type="match status" value="1"/>
</dbReference>
<dbReference type="PATRIC" id="fig|1262666.3.peg.668"/>
<dbReference type="PANTHER" id="PTHR43155">
    <property type="entry name" value="CYCLIC DI-GMP PHOSPHODIESTERASE PA4108-RELATED"/>
    <property type="match status" value="1"/>
</dbReference>
<comment type="caution">
    <text evidence="4">The sequence shown here is derived from an EMBL/GenBank/DDBJ whole genome shotgun (WGS) entry which is preliminary data.</text>
</comment>
<organism evidence="4 5">
    <name type="scientific">Desulfocurvibacter africanus PCS</name>
    <dbReference type="NCBI Taxonomy" id="1262666"/>
    <lineage>
        <taxon>Bacteria</taxon>
        <taxon>Pseudomonadati</taxon>
        <taxon>Thermodesulfobacteriota</taxon>
        <taxon>Desulfovibrionia</taxon>
        <taxon>Desulfovibrionales</taxon>
        <taxon>Desulfovibrionaceae</taxon>
        <taxon>Desulfocurvibacter</taxon>
    </lineage>
</organism>
<dbReference type="PANTHER" id="PTHR43155:SF2">
    <property type="entry name" value="CYCLIC DI-GMP PHOSPHODIESTERASE PA4108"/>
    <property type="match status" value="1"/>
</dbReference>
<dbReference type="PROSITE" id="PS51831">
    <property type="entry name" value="HD"/>
    <property type="match status" value="1"/>
</dbReference>
<dbReference type="InterPro" id="IPR006674">
    <property type="entry name" value="HD_domain"/>
</dbReference>
<protein>
    <submittedName>
        <fullName evidence="4">Putative domain HDIG-containing protein</fullName>
    </submittedName>
</protein>
<dbReference type="InterPro" id="IPR037522">
    <property type="entry name" value="HD_GYP_dom"/>
</dbReference>
<dbReference type="Proteomes" id="UP000011922">
    <property type="component" value="Unassembled WGS sequence"/>
</dbReference>
<dbReference type="InterPro" id="IPR006675">
    <property type="entry name" value="HDIG_dom"/>
</dbReference>
<dbReference type="CDD" id="cd00077">
    <property type="entry name" value="HDc"/>
    <property type="match status" value="1"/>
</dbReference>
<feature type="compositionally biased region" description="Polar residues" evidence="1">
    <location>
        <begin position="7"/>
        <end position="24"/>
    </location>
</feature>
<dbReference type="EMBL" id="AOSV01000003">
    <property type="protein sequence ID" value="EMG39021.1"/>
    <property type="molecule type" value="Genomic_DNA"/>
</dbReference>
<dbReference type="NCBIfam" id="TIGR00277">
    <property type="entry name" value="HDIG"/>
    <property type="match status" value="1"/>
</dbReference>
<evidence type="ECO:0000259" key="2">
    <source>
        <dbReference type="PROSITE" id="PS51831"/>
    </source>
</evidence>
<name>M5Q342_DESAF</name>
<dbReference type="Gene3D" id="1.10.3210.10">
    <property type="entry name" value="Hypothetical protein af1432"/>
    <property type="match status" value="1"/>
</dbReference>
<accession>M5Q342</accession>
<dbReference type="AlphaFoldDB" id="M5Q342"/>
<dbReference type="SUPFAM" id="SSF109604">
    <property type="entry name" value="HD-domain/PDEase-like"/>
    <property type="match status" value="1"/>
</dbReference>
<dbReference type="InterPro" id="IPR003607">
    <property type="entry name" value="HD/PDEase_dom"/>
</dbReference>
<feature type="domain" description="HD" evidence="2">
    <location>
        <begin position="115"/>
        <end position="238"/>
    </location>
</feature>
<dbReference type="Pfam" id="PF13487">
    <property type="entry name" value="HD_5"/>
    <property type="match status" value="1"/>
</dbReference>
<evidence type="ECO:0000313" key="5">
    <source>
        <dbReference type="Proteomes" id="UP000011922"/>
    </source>
</evidence>